<proteinExistence type="predicted"/>
<dbReference type="STRING" id="1703779.AMJ83_06760"/>
<dbReference type="InterPro" id="IPR007445">
    <property type="entry name" value="PilO"/>
</dbReference>
<dbReference type="InterPro" id="IPR014717">
    <property type="entry name" value="Transl_elong_EF1B/ribsomal_bS6"/>
</dbReference>
<dbReference type="Gene3D" id="3.30.70.60">
    <property type="match status" value="1"/>
</dbReference>
<dbReference type="EMBL" id="LJUJ01000012">
    <property type="protein sequence ID" value="KPK63472.1"/>
    <property type="molecule type" value="Genomic_DNA"/>
</dbReference>
<dbReference type="Pfam" id="PF04350">
    <property type="entry name" value="PilO"/>
    <property type="match status" value="1"/>
</dbReference>
<dbReference type="GO" id="GO:0043683">
    <property type="term" value="P:type IV pilus assembly"/>
    <property type="evidence" value="ECO:0007669"/>
    <property type="project" value="InterPro"/>
</dbReference>
<feature type="coiled-coil region" evidence="1">
    <location>
        <begin position="37"/>
        <end position="81"/>
    </location>
</feature>
<evidence type="ECO:0000313" key="3">
    <source>
        <dbReference type="EMBL" id="KPK63472.1"/>
    </source>
</evidence>
<evidence type="ECO:0008006" key="5">
    <source>
        <dbReference type="Google" id="ProtNLM"/>
    </source>
</evidence>
<feature type="transmembrane region" description="Helical" evidence="2">
    <location>
        <begin position="12"/>
        <end position="30"/>
    </location>
</feature>
<gene>
    <name evidence="3" type="ORF">AMJ83_06760</name>
</gene>
<dbReference type="Proteomes" id="UP000051373">
    <property type="component" value="Unassembled WGS sequence"/>
</dbReference>
<name>A0A0S8FRS1_UNCW3</name>
<accession>A0A0S8FRS1</accession>
<evidence type="ECO:0000256" key="2">
    <source>
        <dbReference type="SAM" id="Phobius"/>
    </source>
</evidence>
<reference evidence="3 4" key="1">
    <citation type="journal article" date="2015" name="Microbiome">
        <title>Genomic resolution of linkages in carbon, nitrogen, and sulfur cycling among widespread estuary sediment bacteria.</title>
        <authorList>
            <person name="Baker B.J."/>
            <person name="Lazar C.S."/>
            <person name="Teske A.P."/>
            <person name="Dick G.J."/>
        </authorList>
    </citation>
    <scope>NUCLEOTIDE SEQUENCE [LARGE SCALE GENOMIC DNA]</scope>
    <source>
        <strain evidence="3">SM23_42</strain>
    </source>
</reference>
<dbReference type="PANTHER" id="PTHR39555">
    <property type="entry name" value="FIMBRIAL ASSEMBLY PROTEIN PILO-LIKE PROTEIN-RELATED"/>
    <property type="match status" value="1"/>
</dbReference>
<evidence type="ECO:0000256" key="1">
    <source>
        <dbReference type="SAM" id="Coils"/>
    </source>
</evidence>
<dbReference type="GO" id="GO:0043107">
    <property type="term" value="P:type IV pilus-dependent motility"/>
    <property type="evidence" value="ECO:0007669"/>
    <property type="project" value="InterPro"/>
</dbReference>
<keyword evidence="2" id="KW-0472">Membrane</keyword>
<sequence length="190" mass="21687">MNLRERKTQQVVIFLIILVVILILFFRFPYSANKEKVDHLRSRRDSLQIEVQKAEAARIRLPELQEKIARLEVEWERAREMLPKEKEIPSLIQQISNSGTKAGVSFVLFRPSKIVPKINYSEIPVQIKVTCGYHQLGTFLSNVGNLARIVNVPSIKIATGKDRSCEAELRTLTYTVTKGKEVQSGAATRR</sequence>
<dbReference type="AlphaFoldDB" id="A0A0S8FRS1"/>
<comment type="caution">
    <text evidence="3">The sequence shown here is derived from an EMBL/GenBank/DDBJ whole genome shotgun (WGS) entry which is preliminary data.</text>
</comment>
<protein>
    <recommendedName>
        <fullName evidence="5">Pilus assembly protein PilO</fullName>
    </recommendedName>
</protein>
<organism evidence="3 4">
    <name type="scientific">candidate division WOR_3 bacterium SM23_42</name>
    <dbReference type="NCBI Taxonomy" id="1703779"/>
    <lineage>
        <taxon>Bacteria</taxon>
        <taxon>Bacteria division WOR-3</taxon>
    </lineage>
</organism>
<keyword evidence="1" id="KW-0175">Coiled coil</keyword>
<dbReference type="PANTHER" id="PTHR39555:SF1">
    <property type="entry name" value="TYPE IV PILUS INNER MEMBRANE COMPONENT PILO"/>
    <property type="match status" value="1"/>
</dbReference>
<evidence type="ECO:0000313" key="4">
    <source>
        <dbReference type="Proteomes" id="UP000051373"/>
    </source>
</evidence>
<keyword evidence="2" id="KW-0812">Transmembrane</keyword>
<keyword evidence="2" id="KW-1133">Transmembrane helix</keyword>